<accession>A0A077MAT9</accession>
<comment type="caution">
    <text evidence="2">The sequence shown here is derived from an EMBL/GenBank/DDBJ whole genome shotgun (WGS) entry which is preliminary data.</text>
</comment>
<sequence>MLEFASLGPGPHACMMLADLGADVVRLERGATALSVHGSHPDHLLRGRRSVSVDLKDAADLDLALGLADAADVVVEGLRPGVMERLGLGPDVLLTRNPRLVYARMTGWGQTGPRAQEAGHDLNYIALTGALAAIARPGQPPTVPLNLIGDFGGGSMLCLVGILSALWERERSGLGQVVDAAMVDGVASLMQLIWALRGSGQWRDEPAANLLDGAAPFYDVYPCAGGGFIAVGALEPAFYAQLLAGLGLDPSTLPAQYDRAGWPTLRSAIAARFGERTREEWTAVFSGTDACVTPVLGLADAAYDEHVQARETLVEVDGVTQAAPAPRFSRTPARMPRPPRPTGADRAEVVADWLGQ</sequence>
<dbReference type="EMBL" id="CAJC01000134">
    <property type="protein sequence ID" value="CCI52945.1"/>
    <property type="molecule type" value="Genomic_DNA"/>
</dbReference>
<dbReference type="InterPro" id="IPR023606">
    <property type="entry name" value="CoA-Trfase_III_dom_1_sf"/>
</dbReference>
<dbReference type="Proteomes" id="UP000035720">
    <property type="component" value="Unassembled WGS sequence"/>
</dbReference>
<dbReference type="Pfam" id="PF02515">
    <property type="entry name" value="CoA_transf_3"/>
    <property type="match status" value="1"/>
</dbReference>
<name>A0A077MAT9_9MICO</name>
<dbReference type="Gene3D" id="3.30.1540.10">
    <property type="entry name" value="formyl-coa transferase, domain 3"/>
    <property type="match status" value="1"/>
</dbReference>
<dbReference type="GO" id="GO:0008111">
    <property type="term" value="F:alpha-methylacyl-CoA racemase activity"/>
    <property type="evidence" value="ECO:0007669"/>
    <property type="project" value="UniProtKB-EC"/>
</dbReference>
<feature type="region of interest" description="Disordered" evidence="1">
    <location>
        <begin position="326"/>
        <end position="356"/>
    </location>
</feature>
<dbReference type="InterPro" id="IPR003673">
    <property type="entry name" value="CoA-Trfase_fam_III"/>
</dbReference>
<dbReference type="PANTHER" id="PTHR48228">
    <property type="entry name" value="SUCCINYL-COA--D-CITRAMALATE COA-TRANSFERASE"/>
    <property type="match status" value="1"/>
</dbReference>
<gene>
    <name evidence="2" type="primary">Amacr</name>
    <name evidence="2" type="ORF">BN13_250033</name>
</gene>
<evidence type="ECO:0000313" key="3">
    <source>
        <dbReference type="Proteomes" id="UP000035720"/>
    </source>
</evidence>
<dbReference type="STRING" id="1193518.BN13_250033"/>
<dbReference type="AlphaFoldDB" id="A0A077MAT9"/>
<keyword evidence="3" id="KW-1185">Reference proteome</keyword>
<dbReference type="PANTHER" id="PTHR48228:SF5">
    <property type="entry name" value="ALPHA-METHYLACYL-COA RACEMASE"/>
    <property type="match status" value="1"/>
</dbReference>
<evidence type="ECO:0000256" key="1">
    <source>
        <dbReference type="SAM" id="MobiDB-lite"/>
    </source>
</evidence>
<dbReference type="SUPFAM" id="SSF89796">
    <property type="entry name" value="CoA-transferase family III (CaiB/BaiF)"/>
    <property type="match status" value="1"/>
</dbReference>
<dbReference type="InterPro" id="IPR050509">
    <property type="entry name" value="CoA-transferase_III"/>
</dbReference>
<protein>
    <submittedName>
        <fullName evidence="2">Alpha-methylacyl-CoA racemase</fullName>
        <ecNumber evidence="2">5.1.99.4</ecNumber>
    </submittedName>
</protein>
<reference evidence="2 3" key="1">
    <citation type="journal article" date="2013" name="ISME J.">
        <title>A metabolic model for members of the genus Tetrasphaera involved in enhanced biological phosphorus removal.</title>
        <authorList>
            <person name="Kristiansen R."/>
            <person name="Nguyen H.T.T."/>
            <person name="Saunders A.M."/>
            <person name="Nielsen J.L."/>
            <person name="Wimmer R."/>
            <person name="Le V.Q."/>
            <person name="McIlroy S.J."/>
            <person name="Petrovski S."/>
            <person name="Seviour R.J."/>
            <person name="Calteau A."/>
            <person name="Nielsen K.L."/>
            <person name="Nielsen P.H."/>
        </authorList>
    </citation>
    <scope>NUCLEOTIDE SEQUENCE [LARGE SCALE GENOMIC DNA]</scope>
    <source>
        <strain evidence="2 3">Ben 74</strain>
    </source>
</reference>
<evidence type="ECO:0000313" key="2">
    <source>
        <dbReference type="EMBL" id="CCI52945.1"/>
    </source>
</evidence>
<dbReference type="EC" id="5.1.99.4" evidence="2"/>
<dbReference type="Gene3D" id="3.40.50.10540">
    <property type="entry name" value="Crotonobetainyl-coa:carnitine coa-transferase, domain 1"/>
    <property type="match status" value="1"/>
</dbReference>
<proteinExistence type="predicted"/>
<dbReference type="InterPro" id="IPR044855">
    <property type="entry name" value="CoA-Trfase_III_dom3_sf"/>
</dbReference>
<organism evidence="2 3">
    <name type="scientific">Nostocoides jenkinsii Ben 74</name>
    <dbReference type="NCBI Taxonomy" id="1193518"/>
    <lineage>
        <taxon>Bacteria</taxon>
        <taxon>Bacillati</taxon>
        <taxon>Actinomycetota</taxon>
        <taxon>Actinomycetes</taxon>
        <taxon>Micrococcales</taxon>
        <taxon>Intrasporangiaceae</taxon>
        <taxon>Nostocoides</taxon>
    </lineage>
</organism>
<keyword evidence="2" id="KW-0413">Isomerase</keyword>